<reference evidence="5" key="1">
    <citation type="journal article" date="2011" name="PLoS ONE">
        <title>Ralstonia syzygii, the Blood Disease Bacterium and some Asian R. solanacearum strains form a single genomic species despite divergent lifestyles.</title>
        <authorList>
            <person name="Remenant B."/>
            <person name="de Cambiaire J.C."/>
            <person name="Cellier G."/>
            <person name="Jacobs J.M."/>
            <person name="Mangenot S."/>
            <person name="Barbe V."/>
            <person name="Lajus A."/>
            <person name="Vallenet D."/>
            <person name="Medigue C."/>
            <person name="Fegan M."/>
            <person name="Allen C."/>
            <person name="Prior P."/>
        </authorList>
    </citation>
    <scope>NUCLEOTIDE SEQUENCE</scope>
    <source>
        <strain evidence="5">R24</strain>
    </source>
</reference>
<dbReference type="PANTHER" id="PTHR40661">
    <property type="match status" value="1"/>
</dbReference>
<dbReference type="Pfam" id="PF00717">
    <property type="entry name" value="Peptidase_S24"/>
    <property type="match status" value="1"/>
</dbReference>
<dbReference type="SUPFAM" id="SSF51306">
    <property type="entry name" value="LexA/Signal peptidase"/>
    <property type="match status" value="1"/>
</dbReference>
<dbReference type="EMBL" id="FR854092">
    <property type="protein sequence ID" value="CCA87161.1"/>
    <property type="molecule type" value="Genomic_DNA"/>
</dbReference>
<organism evidence="5">
    <name type="scientific">Ralstonia syzygii R24</name>
    <dbReference type="NCBI Taxonomy" id="907261"/>
    <lineage>
        <taxon>Bacteria</taxon>
        <taxon>Pseudomonadati</taxon>
        <taxon>Pseudomonadota</taxon>
        <taxon>Betaproteobacteria</taxon>
        <taxon>Burkholderiales</taxon>
        <taxon>Burkholderiaceae</taxon>
        <taxon>Ralstonia</taxon>
        <taxon>Ralstonia solanacearum species complex</taxon>
    </lineage>
</organism>
<gene>
    <name evidence="5" type="ORF">RALSY_mp30481</name>
</gene>
<dbReference type="InterPro" id="IPR015927">
    <property type="entry name" value="Peptidase_S24_S26A/B/C"/>
</dbReference>
<protein>
    <submittedName>
        <fullName evidence="5">Putative phage repressor</fullName>
    </submittedName>
</protein>
<dbReference type="Gene3D" id="2.10.109.10">
    <property type="entry name" value="Umud Fragment, subunit A"/>
    <property type="match status" value="1"/>
</dbReference>
<evidence type="ECO:0000256" key="3">
    <source>
        <dbReference type="ARBA" id="ARBA00023163"/>
    </source>
</evidence>
<feature type="domain" description="Peptidase S24/S26A/S26B/S26C" evidence="4">
    <location>
        <begin position="109"/>
        <end position="224"/>
    </location>
</feature>
<proteinExistence type="predicted"/>
<dbReference type="PANTHER" id="PTHR40661:SF3">
    <property type="entry name" value="FELS-1 PROPHAGE TRANSCRIPTIONAL REGULATOR"/>
    <property type="match status" value="1"/>
</dbReference>
<keyword evidence="1" id="KW-0805">Transcription regulation</keyword>
<dbReference type="InterPro" id="IPR039418">
    <property type="entry name" value="LexA-like"/>
</dbReference>
<dbReference type="InterPro" id="IPR036286">
    <property type="entry name" value="LexA/Signal_pep-like_sf"/>
</dbReference>
<dbReference type="AlphaFoldDB" id="G3AC83"/>
<keyword evidence="2" id="KW-0238">DNA-binding</keyword>
<keyword evidence="3" id="KW-0804">Transcription</keyword>
<evidence type="ECO:0000256" key="2">
    <source>
        <dbReference type="ARBA" id="ARBA00023125"/>
    </source>
</evidence>
<name>G3AC83_9RALS</name>
<evidence type="ECO:0000313" key="5">
    <source>
        <dbReference type="EMBL" id="CCA87161.1"/>
    </source>
</evidence>
<accession>G3AC83</accession>
<reference evidence="5" key="2">
    <citation type="submission" date="2011-04" db="EMBL/GenBank/DDBJ databases">
        <authorList>
            <person name="Genoscope - CEA"/>
        </authorList>
    </citation>
    <scope>NUCLEOTIDE SEQUENCE</scope>
    <source>
        <strain evidence="5">R24</strain>
    </source>
</reference>
<evidence type="ECO:0000256" key="1">
    <source>
        <dbReference type="ARBA" id="ARBA00023015"/>
    </source>
</evidence>
<sequence length="230" mass="25439">MSGDLAEVFKKRFYAAANITDATLSNWLETHGIGKGVAQTIGKRGGIPSAEKLVAIGMATGKSVDYLLGLDDAHLGEIARIKEADGDATSEFVYIPRYNVGASGGTGHWVDSGEKAVFTLAFRRYWVEKHLNANPRDLSVISVTGESMYPLLQERDNILVNHSQNAVNDGIYVLRVDEQILVKRTQRLSKDKLLLISENPAYKPIEWDFGDANQTDWAIIGRVVWCGRQM</sequence>
<dbReference type="GO" id="GO:0003677">
    <property type="term" value="F:DNA binding"/>
    <property type="evidence" value="ECO:0007669"/>
    <property type="project" value="UniProtKB-KW"/>
</dbReference>
<dbReference type="CDD" id="cd06529">
    <property type="entry name" value="S24_LexA-like"/>
    <property type="match status" value="1"/>
</dbReference>
<evidence type="ECO:0000259" key="4">
    <source>
        <dbReference type="Pfam" id="PF00717"/>
    </source>
</evidence>
<dbReference type="RefSeq" id="WP_197334251.1">
    <property type="nucleotide sequence ID" value="NZ_CP115945.1"/>
</dbReference>